<dbReference type="RefSeq" id="WP_171162357.1">
    <property type="nucleotide sequence ID" value="NZ_CP053073.1"/>
</dbReference>
<dbReference type="SUPFAM" id="SSF51445">
    <property type="entry name" value="(Trans)glycosidases"/>
    <property type="match status" value="1"/>
</dbReference>
<dbReference type="InterPro" id="IPR011099">
    <property type="entry name" value="Glyco_hydro_67_C"/>
</dbReference>
<evidence type="ECO:0000259" key="11">
    <source>
        <dbReference type="Pfam" id="PF07477"/>
    </source>
</evidence>
<dbReference type="AlphaFoldDB" id="A0A6M4H931"/>
<evidence type="ECO:0000256" key="7">
    <source>
        <dbReference type="PIRNR" id="PIRNR029900"/>
    </source>
</evidence>
<dbReference type="Gene3D" id="3.90.1330.10">
    <property type="entry name" value="Alpha-glucuronidase, C-terminal domain"/>
    <property type="match status" value="1"/>
</dbReference>
<dbReference type="InterPro" id="IPR011395">
    <property type="entry name" value="Glyco_hydro_67_aGlcAse"/>
</dbReference>
<dbReference type="KEGG" id="upl:DSM104440_02060"/>
<dbReference type="InterPro" id="IPR037054">
    <property type="entry name" value="A-glucoronidase_C_sf"/>
</dbReference>
<feature type="domain" description="Glycosyl hydrolase family 67 catalytic" evidence="12">
    <location>
        <begin position="142"/>
        <end position="460"/>
    </location>
</feature>
<sequence>MLALPLNPAWGFEEEGYDLWLRYRPLEGPPREKVEARAKAIVVPKNPSLTILAAVAELHRGLSGLVGRAPVLAGEVEEGAVVLATPASMPAIKSLKLPLAGLGAEGYLVRATKLDGHKVTLIAANSDVGLLYGTFAWLRAVRTGANLEKLDEQSAPKVHLRMLNHWDNLDRTVERGYAGESIWDWWTLPEVKDQRYVDYARATASLGINGTVLNNVNARIEIVTAPWIAKVKAVAEVLRPYGIKVYLAVRWSTPVELGDLKTADPLDPKVLAWWKERAEAIYAAIPDFGGFLVKANSEGQPGPQDYERSHADGANMLAKALAPHGGLVLWRAFVYSAHDTEDRHKQAYTEFKALDGKFAKNVIVQVKNGAIDFQPREPFHPLFGAVPKTPLFMEFQITKEYLGFATHLAYLGPMYEEVLQDDTHQGGKGTTVAKVIDGRAHGYKITGVAAVANTGSHRTWCGSHFDQANWYAFGRMAWDPEASSEAIAREWIEQTFSTDPRVVKAILAIMMESREAVVDYMTPLGLHHVMATGHHYGPGPWVSNLKRPEWNPVYYHQADKNGIGFDRTASGSNAASQYAPALAKRFSDPKTTPEKYLLWFHHLPWDYKMPSGRTLWEELIKRYDRGVDAVTGFRARWDKLKDDIDVRRHREVATFLAIQEREAQWWRDASIAYFASVSKRPLPKGTIPPPLSLDEYKSLSFPYAPGRGLPPRPYY</sequence>
<keyword evidence="5 7" id="KW-0326">Glycosidase</keyword>
<evidence type="ECO:0000256" key="3">
    <source>
        <dbReference type="ARBA" id="ARBA00022801"/>
    </source>
</evidence>
<dbReference type="InterPro" id="IPR005154">
    <property type="entry name" value="Glyco_hydro_67_aGlcAse_N"/>
</dbReference>
<dbReference type="InterPro" id="IPR029018">
    <property type="entry name" value="Hex-like_dom2"/>
</dbReference>
<evidence type="ECO:0000259" key="12">
    <source>
        <dbReference type="Pfam" id="PF07488"/>
    </source>
</evidence>
<evidence type="ECO:0000313" key="13">
    <source>
        <dbReference type="EMBL" id="QJR15243.1"/>
    </source>
</evidence>
<dbReference type="GO" id="GO:0046559">
    <property type="term" value="F:alpha-glucuronidase activity"/>
    <property type="evidence" value="ECO:0007669"/>
    <property type="project" value="InterPro"/>
</dbReference>
<feature type="domain" description="Glycosyl hydrolase family 67 C-terminal" evidence="11">
    <location>
        <begin position="461"/>
        <end position="685"/>
    </location>
</feature>
<feature type="active site" description="Proton donor" evidence="8">
    <location>
        <position position="298"/>
    </location>
</feature>
<dbReference type="PANTHER" id="PTHR39207">
    <property type="entry name" value="ALPHA-GLUCURONIDASE A"/>
    <property type="match status" value="1"/>
</dbReference>
<dbReference type="Gene3D" id="3.20.20.80">
    <property type="entry name" value="Glycosidases"/>
    <property type="match status" value="1"/>
</dbReference>
<feature type="active site" description="Proton acceptor" evidence="8">
    <location>
        <position position="372"/>
    </location>
</feature>
<keyword evidence="2 7" id="KW-0858">Xylan degradation</keyword>
<keyword evidence="3 7" id="KW-0378">Hydrolase</keyword>
<reference evidence="13 14" key="1">
    <citation type="submission" date="2020-04" db="EMBL/GenBank/DDBJ databases">
        <title>Usitatibacter rugosus gen. nov., sp. nov. and Usitatibacter palustris sp. nov., novel members of Usitatibacteraceae fam. nov. within the order Nitrosomonadales isolated from soil.</title>
        <authorList>
            <person name="Huber K.J."/>
            <person name="Neumann-Schaal M."/>
            <person name="Geppert A."/>
            <person name="Luckner M."/>
            <person name="Wanner G."/>
            <person name="Overmann J."/>
        </authorList>
    </citation>
    <scope>NUCLEOTIDE SEQUENCE [LARGE SCALE GENOMIC DNA]</scope>
    <source>
        <strain evidence="13 14">Swamp67</strain>
    </source>
</reference>
<keyword evidence="14" id="KW-1185">Reference proteome</keyword>
<dbReference type="Pfam" id="PF07488">
    <property type="entry name" value="Glyco_hydro_67M"/>
    <property type="match status" value="1"/>
</dbReference>
<dbReference type="InterPro" id="IPR011100">
    <property type="entry name" value="Glyco_hydro_67_cat"/>
</dbReference>
<evidence type="ECO:0000259" key="10">
    <source>
        <dbReference type="Pfam" id="PF03648"/>
    </source>
</evidence>
<dbReference type="PANTHER" id="PTHR39207:SF1">
    <property type="entry name" value="ALPHA-GLUCURONIDASE A"/>
    <property type="match status" value="1"/>
</dbReference>
<dbReference type="Pfam" id="PF07477">
    <property type="entry name" value="Glyco_hydro_67C"/>
    <property type="match status" value="1"/>
</dbReference>
<evidence type="ECO:0000256" key="8">
    <source>
        <dbReference type="PIRSR" id="PIRSR029900-1"/>
    </source>
</evidence>
<protein>
    <recommendedName>
        <fullName evidence="9">Xylan alpha-1,2-glucuronidase</fullName>
        <ecNumber evidence="9">3.2.1.131</ecNumber>
    </recommendedName>
</protein>
<keyword evidence="4 9" id="KW-0119">Carbohydrate metabolism</keyword>
<dbReference type="InterPro" id="IPR017853">
    <property type="entry name" value="GH"/>
</dbReference>
<evidence type="ECO:0000313" key="14">
    <source>
        <dbReference type="Proteomes" id="UP000503096"/>
    </source>
</evidence>
<dbReference type="EC" id="3.2.1.131" evidence="9"/>
<comment type="subunit">
    <text evidence="9">Homodimer.</text>
</comment>
<evidence type="ECO:0000256" key="2">
    <source>
        <dbReference type="ARBA" id="ARBA00022651"/>
    </source>
</evidence>
<feature type="active site" description="Proton acceptor" evidence="8">
    <location>
        <position position="400"/>
    </location>
</feature>
<feature type="domain" description="Alpha glucuronidase N-terminal" evidence="10">
    <location>
        <begin position="19"/>
        <end position="137"/>
    </location>
</feature>
<evidence type="ECO:0000256" key="6">
    <source>
        <dbReference type="ARBA" id="ARBA00023326"/>
    </source>
</evidence>
<comment type="catalytic activity">
    <reaction evidence="9">
        <text>Hydrolysis of (1-&gt;2)-alpha-D-(4-O-methyl)glucuronosyl links in the main chain of hardwood xylans.</text>
        <dbReference type="EC" id="3.2.1.131"/>
    </reaction>
</comment>
<dbReference type="Pfam" id="PF03648">
    <property type="entry name" value="Glyco_hydro_67N"/>
    <property type="match status" value="1"/>
</dbReference>
<evidence type="ECO:0000256" key="5">
    <source>
        <dbReference type="ARBA" id="ARBA00023295"/>
    </source>
</evidence>
<dbReference type="GO" id="GO:0005576">
    <property type="term" value="C:extracellular region"/>
    <property type="evidence" value="ECO:0007669"/>
    <property type="project" value="InterPro"/>
</dbReference>
<dbReference type="SUPFAM" id="SSF55545">
    <property type="entry name" value="beta-N-acetylhexosaminidase-like domain"/>
    <property type="match status" value="1"/>
</dbReference>
<proteinExistence type="inferred from homology"/>
<accession>A0A6M4H931</accession>
<dbReference type="Gene3D" id="3.30.379.10">
    <property type="entry name" value="Chitobiase/beta-hexosaminidase domain 2-like"/>
    <property type="match status" value="1"/>
</dbReference>
<gene>
    <name evidence="13" type="ORF">DSM104440_02060</name>
</gene>
<evidence type="ECO:0000256" key="4">
    <source>
        <dbReference type="ARBA" id="ARBA00023277"/>
    </source>
</evidence>
<dbReference type="InParanoid" id="A0A6M4H931"/>
<dbReference type="GO" id="GO:0045493">
    <property type="term" value="P:xylan catabolic process"/>
    <property type="evidence" value="ECO:0007669"/>
    <property type="project" value="UniProtKB-KW"/>
</dbReference>
<dbReference type="GO" id="GO:0033939">
    <property type="term" value="F:xylan alpha-1,2-glucuronosidase activity"/>
    <property type="evidence" value="ECO:0007669"/>
    <property type="project" value="UniProtKB-EC"/>
</dbReference>
<name>A0A6M4H931_9PROT</name>
<evidence type="ECO:0000256" key="1">
    <source>
        <dbReference type="ARBA" id="ARBA00008833"/>
    </source>
</evidence>
<keyword evidence="6 9" id="KW-0624">Polysaccharide degradation</keyword>
<evidence type="ECO:0000256" key="9">
    <source>
        <dbReference type="RuleBase" id="RU361198"/>
    </source>
</evidence>
<dbReference type="Proteomes" id="UP000503096">
    <property type="component" value="Chromosome"/>
</dbReference>
<comment type="similarity">
    <text evidence="1 7 9">Belongs to the glycosyl hydrolase 67 family.</text>
</comment>
<dbReference type="EMBL" id="CP053073">
    <property type="protein sequence ID" value="QJR15243.1"/>
    <property type="molecule type" value="Genomic_DNA"/>
</dbReference>
<organism evidence="13 14">
    <name type="scientific">Usitatibacter palustris</name>
    <dbReference type="NCBI Taxonomy" id="2732487"/>
    <lineage>
        <taxon>Bacteria</taxon>
        <taxon>Pseudomonadati</taxon>
        <taxon>Pseudomonadota</taxon>
        <taxon>Betaproteobacteria</taxon>
        <taxon>Nitrosomonadales</taxon>
        <taxon>Usitatibacteraceae</taxon>
        <taxon>Usitatibacter</taxon>
    </lineage>
</organism>
<dbReference type="PIRSF" id="PIRSF029900">
    <property type="entry name" value="Alpha-glucuronds"/>
    <property type="match status" value="1"/>
</dbReference>